<accession>A0A167KLF4</accession>
<dbReference type="InterPro" id="IPR003994">
    <property type="entry name" value="UXT"/>
</dbReference>
<dbReference type="PANTHER" id="PTHR13345:SF9">
    <property type="entry name" value="PROTEIN UXT"/>
    <property type="match status" value="1"/>
</dbReference>
<dbReference type="PANTHER" id="PTHR13345">
    <property type="entry name" value="MEDIATOR OF RNA POLYMERASE II TRANSCRIPTION SUBUNIT 10"/>
    <property type="match status" value="1"/>
</dbReference>
<name>A0A167KLF4_PHYB8</name>
<dbReference type="GO" id="GO:0000122">
    <property type="term" value="P:negative regulation of transcription by RNA polymerase II"/>
    <property type="evidence" value="ECO:0007669"/>
    <property type="project" value="InterPro"/>
</dbReference>
<dbReference type="InterPro" id="IPR004127">
    <property type="entry name" value="Prefoldin_subunit_alpha"/>
</dbReference>
<dbReference type="Gene3D" id="1.10.287.370">
    <property type="match status" value="1"/>
</dbReference>
<evidence type="ECO:0000313" key="3">
    <source>
        <dbReference type="Proteomes" id="UP000077315"/>
    </source>
</evidence>
<dbReference type="GO" id="GO:0003714">
    <property type="term" value="F:transcription corepressor activity"/>
    <property type="evidence" value="ECO:0007669"/>
    <property type="project" value="InterPro"/>
</dbReference>
<dbReference type="InterPro" id="IPR009053">
    <property type="entry name" value="Prefoldin"/>
</dbReference>
<dbReference type="Proteomes" id="UP000077315">
    <property type="component" value="Unassembled WGS sequence"/>
</dbReference>
<sequence length="149" mass="17420">MVKEDSLIAVLQKYDEFINLKLKPNLKIVLDRRDSVLNSLSEYQKLKIQIESIQTNKLTELKTLVDLGSQFYAQAHIQDTKYIYVNVGFEFHVQFTLEEALVFIEKKEEQLSRIIEKFSREADSIRAHMKMAYEAMSEVLEAQKNEQAS</sequence>
<dbReference type="OrthoDB" id="433124at2759"/>
<dbReference type="GO" id="GO:0016592">
    <property type="term" value="C:mediator complex"/>
    <property type="evidence" value="ECO:0007669"/>
    <property type="project" value="TreeGrafter"/>
</dbReference>
<dbReference type="RefSeq" id="XP_018286405.1">
    <property type="nucleotide sequence ID" value="XM_018437019.1"/>
</dbReference>
<dbReference type="EMBL" id="KV440995">
    <property type="protein sequence ID" value="OAD68365.1"/>
    <property type="molecule type" value="Genomic_DNA"/>
</dbReference>
<organism evidence="2 3">
    <name type="scientific">Phycomyces blakesleeanus (strain ATCC 8743b / DSM 1359 / FGSC 10004 / NBRC 33097 / NRRL 1555)</name>
    <dbReference type="NCBI Taxonomy" id="763407"/>
    <lineage>
        <taxon>Eukaryota</taxon>
        <taxon>Fungi</taxon>
        <taxon>Fungi incertae sedis</taxon>
        <taxon>Mucoromycota</taxon>
        <taxon>Mucoromycotina</taxon>
        <taxon>Mucoromycetes</taxon>
        <taxon>Mucorales</taxon>
        <taxon>Phycomycetaceae</taxon>
        <taxon>Phycomyces</taxon>
    </lineage>
</organism>
<dbReference type="GeneID" id="28997925"/>
<evidence type="ECO:0000313" key="2">
    <source>
        <dbReference type="EMBL" id="OAD68365.1"/>
    </source>
</evidence>
<keyword evidence="3" id="KW-1185">Reference proteome</keyword>
<dbReference type="Pfam" id="PF02996">
    <property type="entry name" value="Prefoldin"/>
    <property type="match status" value="1"/>
</dbReference>
<gene>
    <name evidence="2" type="ORF">PHYBLDRAFT_173362</name>
</gene>
<dbReference type="AlphaFoldDB" id="A0A167KLF4"/>
<dbReference type="VEuPathDB" id="FungiDB:PHYBLDRAFT_173362"/>
<evidence type="ECO:0000256" key="1">
    <source>
        <dbReference type="ARBA" id="ARBA00007666"/>
    </source>
</evidence>
<dbReference type="PRINTS" id="PR01502">
    <property type="entry name" value="UXTPROTEIN"/>
</dbReference>
<dbReference type="InParanoid" id="A0A167KLF4"/>
<dbReference type="GO" id="GO:0045944">
    <property type="term" value="P:positive regulation of transcription by RNA polymerase II"/>
    <property type="evidence" value="ECO:0007669"/>
    <property type="project" value="TreeGrafter"/>
</dbReference>
<reference evidence="3" key="1">
    <citation type="submission" date="2015-06" db="EMBL/GenBank/DDBJ databases">
        <title>Expansion of signal transduction pathways in fungi by whole-genome duplication.</title>
        <authorList>
            <consortium name="DOE Joint Genome Institute"/>
            <person name="Corrochano L.M."/>
            <person name="Kuo A."/>
            <person name="Marcet-Houben M."/>
            <person name="Polaino S."/>
            <person name="Salamov A."/>
            <person name="Villalobos J.M."/>
            <person name="Alvarez M.I."/>
            <person name="Avalos J."/>
            <person name="Benito E.P."/>
            <person name="Benoit I."/>
            <person name="Burger G."/>
            <person name="Camino L.P."/>
            <person name="Canovas D."/>
            <person name="Cerda-Olmedo E."/>
            <person name="Cheng J.-F."/>
            <person name="Dominguez A."/>
            <person name="Elias M."/>
            <person name="Eslava A.P."/>
            <person name="Glaser F."/>
            <person name="Grimwood J."/>
            <person name="Gutierrez G."/>
            <person name="Heitman J."/>
            <person name="Henrissat B."/>
            <person name="Iturriaga E.A."/>
            <person name="Lang B.F."/>
            <person name="Lavin J.L."/>
            <person name="Lee S."/>
            <person name="Li W."/>
            <person name="Lindquist E."/>
            <person name="Lopez-Garcia S."/>
            <person name="Luque E.M."/>
            <person name="Marcos A.T."/>
            <person name="Martin J."/>
            <person name="McCluskey K."/>
            <person name="Medina H.R."/>
            <person name="Miralles-Duran A."/>
            <person name="Miyazaki A."/>
            <person name="Munoz-Torres E."/>
            <person name="Oguiza J.A."/>
            <person name="Ohm R."/>
            <person name="Olmedo M."/>
            <person name="Orejas M."/>
            <person name="Ortiz-Castellanos L."/>
            <person name="Pisabarro A.G."/>
            <person name="Rodriguez-Romero J."/>
            <person name="Ruiz-Herrera J."/>
            <person name="Ruiz-Vazquez R."/>
            <person name="Sanz C."/>
            <person name="Schackwitz W."/>
            <person name="Schmutz J."/>
            <person name="Shahriari M."/>
            <person name="Shelest E."/>
            <person name="Silva-Franco F."/>
            <person name="Soanes D."/>
            <person name="Syed K."/>
            <person name="Tagua V.G."/>
            <person name="Talbot N.J."/>
            <person name="Thon M."/>
            <person name="De vries R.P."/>
            <person name="Wiebenga A."/>
            <person name="Yadav J.S."/>
            <person name="Braun E.L."/>
            <person name="Baker S."/>
            <person name="Garre V."/>
            <person name="Horwitz B."/>
            <person name="Torres-Martinez S."/>
            <person name="Idnurm A."/>
            <person name="Herrera-Estrella A."/>
            <person name="Gabaldon T."/>
            <person name="Grigoriev I.V."/>
        </authorList>
    </citation>
    <scope>NUCLEOTIDE SEQUENCE [LARGE SCALE GENOMIC DNA]</scope>
    <source>
        <strain evidence="3">NRRL 1555(-)</strain>
    </source>
</reference>
<dbReference type="STRING" id="763407.A0A167KLF4"/>
<protein>
    <submittedName>
        <fullName evidence="2">Uncharacterized protein</fullName>
    </submittedName>
</protein>
<comment type="similarity">
    <text evidence="1">Belongs to the UXT family.</text>
</comment>
<proteinExistence type="inferred from homology"/>
<dbReference type="CDD" id="cd23158">
    <property type="entry name" value="Prefoldin_UXT"/>
    <property type="match status" value="1"/>
</dbReference>
<dbReference type="SUPFAM" id="SSF46579">
    <property type="entry name" value="Prefoldin"/>
    <property type="match status" value="1"/>
</dbReference>